<organism evidence="2 3">
    <name type="scientific">Aeromonas eucrenophila</name>
    <dbReference type="NCBI Taxonomy" id="649"/>
    <lineage>
        <taxon>Bacteria</taxon>
        <taxon>Pseudomonadati</taxon>
        <taxon>Pseudomonadota</taxon>
        <taxon>Gammaproteobacteria</taxon>
        <taxon>Aeromonadales</taxon>
        <taxon>Aeromonadaceae</taxon>
        <taxon>Aeromonas</taxon>
    </lineage>
</organism>
<comment type="caution">
    <text evidence="2">The sequence shown here is derived from an EMBL/GenBank/DDBJ whole genome shotgun (WGS) entry which is preliminary data.</text>
</comment>
<dbReference type="InterPro" id="IPR036249">
    <property type="entry name" value="Thioredoxin-like_sf"/>
</dbReference>
<dbReference type="InterPro" id="IPR003782">
    <property type="entry name" value="SCO1/SenC"/>
</dbReference>
<gene>
    <name evidence="2" type="ORF">ACFPVW_19785</name>
</gene>
<keyword evidence="3" id="KW-1185">Reference proteome</keyword>
<sequence length="212" mass="23812">MDINVNNRRHFILGLGATTVAATIMASFPVAAKKEKKEVVEVVLDVPKFGPSNIPNAPLWTHEGKEIKFYDDVVNNKILLINMMYADCMDSCPLTTSNLMQVQRLIAKKMQGIPIQMCSITLRPEEDTVTHLSHYVKQHHIPPGWLFLTGKPEMIKLVRYSMGFYDPDPALDGLSTSHTGMLRVGNNRLSRWSMAPALAKPDQILKLIEQVT</sequence>
<dbReference type="Gene3D" id="3.40.30.10">
    <property type="entry name" value="Glutaredoxin"/>
    <property type="match status" value="1"/>
</dbReference>
<dbReference type="PROSITE" id="PS51318">
    <property type="entry name" value="TAT"/>
    <property type="match status" value="1"/>
</dbReference>
<dbReference type="PANTHER" id="PTHR12151">
    <property type="entry name" value="ELECTRON TRANSPORT PROTIN SCO1/SENC FAMILY MEMBER"/>
    <property type="match status" value="1"/>
</dbReference>
<dbReference type="Proteomes" id="UP001596132">
    <property type="component" value="Unassembled WGS sequence"/>
</dbReference>
<accession>A0ABW0YHM9</accession>
<protein>
    <submittedName>
        <fullName evidence="2">SCO family protein</fullName>
    </submittedName>
</protein>
<dbReference type="PANTHER" id="PTHR12151:SF5">
    <property type="entry name" value="AT19154P"/>
    <property type="match status" value="1"/>
</dbReference>
<name>A0ABW0YHM9_9GAMM</name>
<evidence type="ECO:0000313" key="3">
    <source>
        <dbReference type="Proteomes" id="UP001596132"/>
    </source>
</evidence>
<dbReference type="CDD" id="cd02968">
    <property type="entry name" value="SCO"/>
    <property type="match status" value="1"/>
</dbReference>
<comment type="similarity">
    <text evidence="1">Belongs to the SCO1/2 family.</text>
</comment>
<dbReference type="RefSeq" id="WP_082041396.1">
    <property type="nucleotide sequence ID" value="NZ_CDDF01000001.1"/>
</dbReference>
<reference evidence="3" key="1">
    <citation type="journal article" date="2019" name="Int. J. Syst. Evol. Microbiol.">
        <title>The Global Catalogue of Microorganisms (GCM) 10K type strain sequencing project: providing services to taxonomists for standard genome sequencing and annotation.</title>
        <authorList>
            <consortium name="The Broad Institute Genomics Platform"/>
            <consortium name="The Broad Institute Genome Sequencing Center for Infectious Disease"/>
            <person name="Wu L."/>
            <person name="Ma J."/>
        </authorList>
    </citation>
    <scope>NUCLEOTIDE SEQUENCE [LARGE SCALE GENOMIC DNA]</scope>
    <source>
        <strain evidence="3">KCTC 15012</strain>
    </source>
</reference>
<evidence type="ECO:0000313" key="2">
    <source>
        <dbReference type="EMBL" id="MFC5708253.1"/>
    </source>
</evidence>
<dbReference type="Pfam" id="PF02630">
    <property type="entry name" value="SCO1-SenC"/>
    <property type="match status" value="1"/>
</dbReference>
<dbReference type="InterPro" id="IPR006311">
    <property type="entry name" value="TAT_signal"/>
</dbReference>
<dbReference type="EMBL" id="JBHSPP010000017">
    <property type="protein sequence ID" value="MFC5708253.1"/>
    <property type="molecule type" value="Genomic_DNA"/>
</dbReference>
<dbReference type="SUPFAM" id="SSF52833">
    <property type="entry name" value="Thioredoxin-like"/>
    <property type="match status" value="1"/>
</dbReference>
<evidence type="ECO:0000256" key="1">
    <source>
        <dbReference type="ARBA" id="ARBA00010996"/>
    </source>
</evidence>
<proteinExistence type="inferred from homology"/>